<dbReference type="SUPFAM" id="SSF48371">
    <property type="entry name" value="ARM repeat"/>
    <property type="match status" value="1"/>
</dbReference>
<evidence type="ECO:0000313" key="1">
    <source>
        <dbReference type="EMBL" id="MCH98510.1"/>
    </source>
</evidence>
<accession>A0A392NFE2</accession>
<dbReference type="InterPro" id="IPR011989">
    <property type="entry name" value="ARM-like"/>
</dbReference>
<dbReference type="AlphaFoldDB" id="A0A392NFE2"/>
<proteinExistence type="predicted"/>
<reference evidence="1 2" key="1">
    <citation type="journal article" date="2018" name="Front. Plant Sci.">
        <title>Red Clover (Trifolium pratense) and Zigzag Clover (T. medium) - A Picture of Genomic Similarities and Differences.</title>
        <authorList>
            <person name="Dluhosova J."/>
            <person name="Istvanek J."/>
            <person name="Nedelnik J."/>
            <person name="Repkova J."/>
        </authorList>
    </citation>
    <scope>NUCLEOTIDE SEQUENCE [LARGE SCALE GENOMIC DNA]</scope>
    <source>
        <strain evidence="2">cv. 10/8</strain>
        <tissue evidence="1">Leaf</tissue>
    </source>
</reference>
<name>A0A392NFE2_9FABA</name>
<organism evidence="1 2">
    <name type="scientific">Trifolium medium</name>
    <dbReference type="NCBI Taxonomy" id="97028"/>
    <lineage>
        <taxon>Eukaryota</taxon>
        <taxon>Viridiplantae</taxon>
        <taxon>Streptophyta</taxon>
        <taxon>Embryophyta</taxon>
        <taxon>Tracheophyta</taxon>
        <taxon>Spermatophyta</taxon>
        <taxon>Magnoliopsida</taxon>
        <taxon>eudicotyledons</taxon>
        <taxon>Gunneridae</taxon>
        <taxon>Pentapetalae</taxon>
        <taxon>rosids</taxon>
        <taxon>fabids</taxon>
        <taxon>Fabales</taxon>
        <taxon>Fabaceae</taxon>
        <taxon>Papilionoideae</taxon>
        <taxon>50 kb inversion clade</taxon>
        <taxon>NPAAA clade</taxon>
        <taxon>Hologalegina</taxon>
        <taxon>IRL clade</taxon>
        <taxon>Trifolieae</taxon>
        <taxon>Trifolium</taxon>
    </lineage>
</organism>
<keyword evidence="2" id="KW-1185">Reference proteome</keyword>
<sequence>DAKKAEQWDEIETEANELAKLFSGDPRLAEFLDKDFIDLLFGFLGNQQNKRLQLLAVAIIRHVTAASKDENVVRQCILSSTSVDNLVSSEYSELQVEAMCLLRIKALRIQDFLQKHPEFATIIVNAVDPVLSFLSKGIANRSRDTVYLGALTLASFCQVYPQLNEEKVVFHTMLQLFL</sequence>
<dbReference type="Proteomes" id="UP000265520">
    <property type="component" value="Unassembled WGS sequence"/>
</dbReference>
<protein>
    <submittedName>
        <fullName evidence="1">Uncharacterized protein</fullName>
    </submittedName>
</protein>
<gene>
    <name evidence="1" type="ORF">A2U01_0019513</name>
</gene>
<evidence type="ECO:0000313" key="2">
    <source>
        <dbReference type="Proteomes" id="UP000265520"/>
    </source>
</evidence>
<feature type="non-terminal residue" evidence="1">
    <location>
        <position position="1"/>
    </location>
</feature>
<dbReference type="InterPro" id="IPR016024">
    <property type="entry name" value="ARM-type_fold"/>
</dbReference>
<comment type="caution">
    <text evidence="1">The sequence shown here is derived from an EMBL/GenBank/DDBJ whole genome shotgun (WGS) entry which is preliminary data.</text>
</comment>
<dbReference type="EMBL" id="LXQA010037793">
    <property type="protein sequence ID" value="MCH98510.1"/>
    <property type="molecule type" value="Genomic_DNA"/>
</dbReference>
<dbReference type="Gene3D" id="1.25.10.10">
    <property type="entry name" value="Leucine-rich Repeat Variant"/>
    <property type="match status" value="1"/>
</dbReference>